<dbReference type="Gene3D" id="3.10.20.90">
    <property type="entry name" value="Phosphatidylinositol 3-kinase Catalytic Subunit, Chain A, domain 1"/>
    <property type="match status" value="1"/>
</dbReference>
<evidence type="ECO:0000313" key="3">
    <source>
        <dbReference type="Proteomes" id="UP000799777"/>
    </source>
</evidence>
<sequence>MAKPLDIKLQTDHVLVNNDLKISFQTSYLPPNLGAFPLKPVSTYADKLTASMVSKGSLFFPMYQCEAMWINFSCKQRQDYMMKIYFGGVDAISGESAIETAATKLRRQQRKAEGKLLQDYIVVPGQLWLDGIANSDGTVRQFFAMPFGSGHSVEHQVTGQDAAGGIQIEITPYKERPGDGHLITILTLTGKHIELNTSKTDTIEIIKNRIHEKEGIPNHVTLESYGVTKKSTLFLILRLRGGGAPQHEMSVAAGGQIHQVIEKDHLGEDWLVDRTTVFNVQVLNSAVYRAVTGNAPPTKPVDAQTYKNNNLPFVKLYEEPSGISGDFSMVKSIGEIEGKADNKVEPKVLHIGGGDTRESAVTAPVGLINPNGPLREFRTKGDLEKEYDGYHVATF</sequence>
<keyword evidence="3" id="KW-1185">Reference proteome</keyword>
<proteinExistence type="predicted"/>
<dbReference type="Pfam" id="PF00240">
    <property type="entry name" value="ubiquitin"/>
    <property type="match status" value="1"/>
</dbReference>
<dbReference type="Proteomes" id="UP000799777">
    <property type="component" value="Unassembled WGS sequence"/>
</dbReference>
<protein>
    <recommendedName>
        <fullName evidence="1">Ubiquitin-like domain-containing protein</fullName>
    </recommendedName>
</protein>
<dbReference type="AlphaFoldDB" id="A0A9P4LQ85"/>
<feature type="domain" description="Ubiquitin-like" evidence="1">
    <location>
        <begin position="181"/>
        <end position="238"/>
    </location>
</feature>
<organism evidence="2 3">
    <name type="scientific">Setomelanomma holmii</name>
    <dbReference type="NCBI Taxonomy" id="210430"/>
    <lineage>
        <taxon>Eukaryota</taxon>
        <taxon>Fungi</taxon>
        <taxon>Dikarya</taxon>
        <taxon>Ascomycota</taxon>
        <taxon>Pezizomycotina</taxon>
        <taxon>Dothideomycetes</taxon>
        <taxon>Pleosporomycetidae</taxon>
        <taxon>Pleosporales</taxon>
        <taxon>Pleosporineae</taxon>
        <taxon>Phaeosphaeriaceae</taxon>
        <taxon>Setomelanomma</taxon>
    </lineage>
</organism>
<comment type="caution">
    <text evidence="2">The sequence shown here is derived from an EMBL/GenBank/DDBJ whole genome shotgun (WGS) entry which is preliminary data.</text>
</comment>
<dbReference type="InterPro" id="IPR000626">
    <property type="entry name" value="Ubiquitin-like_dom"/>
</dbReference>
<accession>A0A9P4LQ85</accession>
<dbReference type="SUPFAM" id="SSF54236">
    <property type="entry name" value="Ubiquitin-like"/>
    <property type="match status" value="1"/>
</dbReference>
<evidence type="ECO:0000259" key="1">
    <source>
        <dbReference type="SMART" id="SM00213"/>
    </source>
</evidence>
<name>A0A9P4LQ85_9PLEO</name>
<dbReference type="InterPro" id="IPR029071">
    <property type="entry name" value="Ubiquitin-like_domsf"/>
</dbReference>
<evidence type="ECO:0000313" key="2">
    <source>
        <dbReference type="EMBL" id="KAF2031589.1"/>
    </source>
</evidence>
<dbReference type="OrthoDB" id="428577at2759"/>
<dbReference type="EMBL" id="ML978179">
    <property type="protein sequence ID" value="KAF2031589.1"/>
    <property type="molecule type" value="Genomic_DNA"/>
</dbReference>
<gene>
    <name evidence="2" type="ORF">EK21DRAFT_99541</name>
</gene>
<reference evidence="2" key="1">
    <citation type="journal article" date="2020" name="Stud. Mycol.">
        <title>101 Dothideomycetes genomes: a test case for predicting lifestyles and emergence of pathogens.</title>
        <authorList>
            <person name="Haridas S."/>
            <person name="Albert R."/>
            <person name="Binder M."/>
            <person name="Bloem J."/>
            <person name="Labutti K."/>
            <person name="Salamov A."/>
            <person name="Andreopoulos B."/>
            <person name="Baker S."/>
            <person name="Barry K."/>
            <person name="Bills G."/>
            <person name="Bluhm B."/>
            <person name="Cannon C."/>
            <person name="Castanera R."/>
            <person name="Culley D."/>
            <person name="Daum C."/>
            <person name="Ezra D."/>
            <person name="Gonzalez J."/>
            <person name="Henrissat B."/>
            <person name="Kuo A."/>
            <person name="Liang C."/>
            <person name="Lipzen A."/>
            <person name="Lutzoni F."/>
            <person name="Magnuson J."/>
            <person name="Mondo S."/>
            <person name="Nolan M."/>
            <person name="Ohm R."/>
            <person name="Pangilinan J."/>
            <person name="Park H.-J."/>
            <person name="Ramirez L."/>
            <person name="Alfaro M."/>
            <person name="Sun H."/>
            <person name="Tritt A."/>
            <person name="Yoshinaga Y."/>
            <person name="Zwiers L.-H."/>
            <person name="Turgeon B."/>
            <person name="Goodwin S."/>
            <person name="Spatafora J."/>
            <person name="Crous P."/>
            <person name="Grigoriev I."/>
        </authorList>
    </citation>
    <scope>NUCLEOTIDE SEQUENCE</scope>
    <source>
        <strain evidence="2">CBS 110217</strain>
    </source>
</reference>
<dbReference type="SMART" id="SM00213">
    <property type="entry name" value="UBQ"/>
    <property type="match status" value="1"/>
</dbReference>